<feature type="domain" description="Aminotransferase class I/classII large" evidence="7">
    <location>
        <begin position="30"/>
        <end position="379"/>
    </location>
</feature>
<evidence type="ECO:0000313" key="9">
    <source>
        <dbReference type="Proteomes" id="UP000256388"/>
    </source>
</evidence>
<dbReference type="Proteomes" id="UP000256388">
    <property type="component" value="Unassembled WGS sequence"/>
</dbReference>
<evidence type="ECO:0000256" key="4">
    <source>
        <dbReference type="ARBA" id="ARBA00022679"/>
    </source>
</evidence>
<dbReference type="GO" id="GO:0030170">
    <property type="term" value="F:pyridoxal phosphate binding"/>
    <property type="evidence" value="ECO:0007669"/>
    <property type="project" value="InterPro"/>
</dbReference>
<dbReference type="Gene3D" id="3.40.640.10">
    <property type="entry name" value="Type I PLP-dependent aspartate aminotransferase-like (Major domain)"/>
    <property type="match status" value="1"/>
</dbReference>
<keyword evidence="9" id="KW-1185">Reference proteome</keyword>
<dbReference type="Pfam" id="PF00155">
    <property type="entry name" value="Aminotran_1_2"/>
    <property type="match status" value="1"/>
</dbReference>
<evidence type="ECO:0000256" key="1">
    <source>
        <dbReference type="ARBA" id="ARBA00001933"/>
    </source>
</evidence>
<dbReference type="GO" id="GO:0008483">
    <property type="term" value="F:transaminase activity"/>
    <property type="evidence" value="ECO:0007669"/>
    <property type="project" value="UniProtKB-KW"/>
</dbReference>
<proteinExistence type="inferred from homology"/>
<dbReference type="InterPro" id="IPR015421">
    <property type="entry name" value="PyrdxlP-dep_Trfase_major"/>
</dbReference>
<comment type="cofactor">
    <cofactor evidence="1 6">
        <name>pyridoxal 5'-phosphate</name>
        <dbReference type="ChEBI" id="CHEBI:597326"/>
    </cofactor>
</comment>
<comment type="similarity">
    <text evidence="2 6">Belongs to the class-I pyridoxal-phosphate-dependent aminotransferase family.</text>
</comment>
<dbReference type="InterPro" id="IPR050596">
    <property type="entry name" value="AspAT/PAT-like"/>
</dbReference>
<dbReference type="InterPro" id="IPR004838">
    <property type="entry name" value="NHTrfase_class1_PyrdxlP-BS"/>
</dbReference>
<dbReference type="Gene3D" id="3.90.1150.10">
    <property type="entry name" value="Aspartate Aminotransferase, domain 1"/>
    <property type="match status" value="1"/>
</dbReference>
<keyword evidence="5" id="KW-0663">Pyridoxal phosphate</keyword>
<dbReference type="PROSITE" id="PS00105">
    <property type="entry name" value="AA_TRANSFER_CLASS_1"/>
    <property type="match status" value="1"/>
</dbReference>
<keyword evidence="4 6" id="KW-0808">Transferase</keyword>
<dbReference type="GO" id="GO:0006520">
    <property type="term" value="P:amino acid metabolic process"/>
    <property type="evidence" value="ECO:0007669"/>
    <property type="project" value="InterPro"/>
</dbReference>
<dbReference type="PANTHER" id="PTHR46383">
    <property type="entry name" value="ASPARTATE AMINOTRANSFERASE"/>
    <property type="match status" value="1"/>
</dbReference>
<protein>
    <recommendedName>
        <fullName evidence="6">Aminotransferase</fullName>
        <ecNumber evidence="6">2.6.1.-</ecNumber>
    </recommendedName>
</protein>
<dbReference type="SUPFAM" id="SSF53383">
    <property type="entry name" value="PLP-dependent transferases"/>
    <property type="match status" value="1"/>
</dbReference>
<dbReference type="OrthoDB" id="9813612at2"/>
<comment type="caution">
    <text evidence="8">The sequence shown here is derived from an EMBL/GenBank/DDBJ whole genome shotgun (WGS) entry which is preliminary data.</text>
</comment>
<accession>A0A347ZNZ2</accession>
<dbReference type="RefSeq" id="WP_116225275.1">
    <property type="nucleotide sequence ID" value="NZ_AP018437.1"/>
</dbReference>
<dbReference type="FunFam" id="3.40.640.10:FF:000033">
    <property type="entry name" value="Aspartate aminotransferase"/>
    <property type="match status" value="1"/>
</dbReference>
<name>A0A347ZNZ2_9CHLR</name>
<evidence type="ECO:0000256" key="6">
    <source>
        <dbReference type="RuleBase" id="RU000481"/>
    </source>
</evidence>
<keyword evidence="3 6" id="KW-0032">Aminotransferase</keyword>
<evidence type="ECO:0000256" key="3">
    <source>
        <dbReference type="ARBA" id="ARBA00022576"/>
    </source>
</evidence>
<dbReference type="AlphaFoldDB" id="A0A347ZNZ2"/>
<sequence length="386" mass="42376">MAKSYLSDRVAQLKPSGIRKFFDIAASMKEVISLGIGEPDFTSPAPIVQAGIQSLNDSETHYTANRGILPLRTAISEHLEKMYDVSYDPQDEVVATVGGSEALLLAISALLNPGDEVLVPTPCFVSYQGIILLAGGVSVEVPSRMENNFVPDPKELEAAITPRTKAILINFPSNPTGAIAERETLLEIAKIAEKHDLIVISDEIYDRLVYGGQHVCFPALPGMRERTILIGGFSKDYAMTGWRIGYACAPREIMDGMARIHQYVIMTAPTMAQFAALEGLKSCESYVLDMVKEYDRRRKLVVEGFNYIGLPTFEPRGAFYAFPQVSVTGMNDEEFANRLLTEKEVAVVPGSAFGPGGEGFVRCSYATAYDQLEEALDRIHQFVKSI</sequence>
<dbReference type="CDD" id="cd00609">
    <property type="entry name" value="AAT_like"/>
    <property type="match status" value="1"/>
</dbReference>
<dbReference type="InterPro" id="IPR015424">
    <property type="entry name" value="PyrdxlP-dep_Trfase"/>
</dbReference>
<dbReference type="EMBL" id="QUMS01000002">
    <property type="protein sequence ID" value="REG08626.1"/>
    <property type="molecule type" value="Genomic_DNA"/>
</dbReference>
<organism evidence="8 9">
    <name type="scientific">Pelolinea submarina</name>
    <dbReference type="NCBI Taxonomy" id="913107"/>
    <lineage>
        <taxon>Bacteria</taxon>
        <taxon>Bacillati</taxon>
        <taxon>Chloroflexota</taxon>
        <taxon>Anaerolineae</taxon>
        <taxon>Anaerolineales</taxon>
        <taxon>Anaerolineaceae</taxon>
        <taxon>Pelolinea</taxon>
    </lineage>
</organism>
<evidence type="ECO:0000256" key="5">
    <source>
        <dbReference type="ARBA" id="ARBA00022898"/>
    </source>
</evidence>
<dbReference type="PANTHER" id="PTHR46383:SF3">
    <property type="entry name" value="ASPARTATE AMINOTRANSFERASE-RELATED"/>
    <property type="match status" value="1"/>
</dbReference>
<evidence type="ECO:0000313" key="8">
    <source>
        <dbReference type="EMBL" id="REG08626.1"/>
    </source>
</evidence>
<evidence type="ECO:0000259" key="7">
    <source>
        <dbReference type="Pfam" id="PF00155"/>
    </source>
</evidence>
<gene>
    <name evidence="8" type="ORF">DFR64_1998</name>
</gene>
<dbReference type="InterPro" id="IPR015422">
    <property type="entry name" value="PyrdxlP-dep_Trfase_small"/>
</dbReference>
<reference evidence="8 9" key="1">
    <citation type="submission" date="2018-08" db="EMBL/GenBank/DDBJ databases">
        <title>Genomic Encyclopedia of Type Strains, Phase IV (KMG-IV): sequencing the most valuable type-strain genomes for metagenomic binning, comparative biology and taxonomic classification.</title>
        <authorList>
            <person name="Goeker M."/>
        </authorList>
    </citation>
    <scope>NUCLEOTIDE SEQUENCE [LARGE SCALE GENOMIC DNA]</scope>
    <source>
        <strain evidence="8 9">DSM 23923</strain>
    </source>
</reference>
<evidence type="ECO:0000256" key="2">
    <source>
        <dbReference type="ARBA" id="ARBA00007441"/>
    </source>
</evidence>
<dbReference type="InterPro" id="IPR004839">
    <property type="entry name" value="Aminotransferase_I/II_large"/>
</dbReference>
<dbReference type="EC" id="2.6.1.-" evidence="6"/>